<dbReference type="AlphaFoldDB" id="A0A8J7Y266"/>
<dbReference type="Proteomes" id="UP000766550">
    <property type="component" value="Unassembled WGS sequence"/>
</dbReference>
<dbReference type="RefSeq" id="WP_162316492.1">
    <property type="nucleotide sequence ID" value="NZ_JAHQXF010000001.1"/>
</dbReference>
<dbReference type="SUPFAM" id="SSF53448">
    <property type="entry name" value="Nucleotide-diphospho-sugar transferases"/>
    <property type="match status" value="1"/>
</dbReference>
<protein>
    <submittedName>
        <fullName evidence="2">Glycosyl transferase family 2</fullName>
    </submittedName>
</protein>
<dbReference type="OrthoDB" id="123709at2157"/>
<accession>A0A8J7Y266</accession>
<dbReference type="InterPro" id="IPR029044">
    <property type="entry name" value="Nucleotide-diphossugar_trans"/>
</dbReference>
<gene>
    <name evidence="2" type="ORF">KTS45_04010</name>
</gene>
<sequence length="369" mass="39778">MDYAQERITTLHDLTDPTPDAPVAESAVVVPIAGETEAAVTPAHVFETLAAVGPSEVVVPLRAPREVALAFREWASEFAVPVTVLWCDSPPLETLLDDRGLGGGTGKGRDVWLGLGVAASRADYVAVHDADATTYAEKHVPRLLAPLTMGHEFVKGYYARVEDDRLYGRLARLFVAPLLRALEDRHTDPLLGYLSAFRYPLAGEFAVTADAARRIRAQRAWGLELGMLGETYSVAGETGTAQVDLGIHRHDHRPVGGRGGLSTMATEVGEALFRALEDGGVAPNYGTLPDAYRTAADRYIKQYAADAAFNGLDYDPDGERAQISEYEESIRPPGPDDRLPAWVDAGLAPSAVVDASRDALERRCDSSLD</sequence>
<dbReference type="EMBL" id="JAHQXF010000001">
    <property type="protein sequence ID" value="MBV0923355.1"/>
    <property type="molecule type" value="Genomic_DNA"/>
</dbReference>
<proteinExistence type="predicted"/>
<keyword evidence="3" id="KW-1185">Reference proteome</keyword>
<name>A0A8J7Y266_9EURY</name>
<feature type="region of interest" description="Disordered" evidence="1">
    <location>
        <begin position="1"/>
        <end position="20"/>
    </location>
</feature>
<evidence type="ECO:0000313" key="3">
    <source>
        <dbReference type="Proteomes" id="UP000766550"/>
    </source>
</evidence>
<evidence type="ECO:0000313" key="2">
    <source>
        <dbReference type="EMBL" id="MBV0923355.1"/>
    </source>
</evidence>
<dbReference type="Gene3D" id="3.90.550.10">
    <property type="entry name" value="Spore Coat Polysaccharide Biosynthesis Protein SpsA, Chain A"/>
    <property type="match status" value="1"/>
</dbReference>
<comment type="caution">
    <text evidence="2">The sequence shown here is derived from an EMBL/GenBank/DDBJ whole genome shotgun (WGS) entry which is preliminary data.</text>
</comment>
<dbReference type="GO" id="GO:0016740">
    <property type="term" value="F:transferase activity"/>
    <property type="evidence" value="ECO:0007669"/>
    <property type="project" value="UniProtKB-KW"/>
</dbReference>
<reference evidence="2 3" key="1">
    <citation type="submission" date="2021-06" db="EMBL/GenBank/DDBJ databases">
        <title>New haloarchaea isolates fom saline soil.</title>
        <authorList>
            <person name="Duran-Viseras A."/>
            <person name="Sanchez-Porro C.S."/>
            <person name="Ventosa A."/>
        </authorList>
    </citation>
    <scope>NUCLEOTIDE SEQUENCE [LARGE SCALE GENOMIC DNA]</scope>
    <source>
        <strain evidence="2 3">JCM 183640</strain>
    </source>
</reference>
<keyword evidence="2" id="KW-0808">Transferase</keyword>
<evidence type="ECO:0000256" key="1">
    <source>
        <dbReference type="SAM" id="MobiDB-lite"/>
    </source>
</evidence>
<organism evidence="2 3">
    <name type="scientific">Haloarcula limicola</name>
    <dbReference type="NCBI Taxonomy" id="1429915"/>
    <lineage>
        <taxon>Archaea</taxon>
        <taxon>Methanobacteriati</taxon>
        <taxon>Methanobacteriota</taxon>
        <taxon>Stenosarchaea group</taxon>
        <taxon>Halobacteria</taxon>
        <taxon>Halobacteriales</taxon>
        <taxon>Haloarculaceae</taxon>
        <taxon>Haloarcula</taxon>
    </lineage>
</organism>